<reference evidence="5" key="1">
    <citation type="journal article" date="2020" name="Fungal Divers.">
        <title>Resolving the Mortierellaceae phylogeny through synthesis of multi-gene phylogenetics and phylogenomics.</title>
        <authorList>
            <person name="Vandepol N."/>
            <person name="Liber J."/>
            <person name="Desiro A."/>
            <person name="Na H."/>
            <person name="Kennedy M."/>
            <person name="Barry K."/>
            <person name="Grigoriev I.V."/>
            <person name="Miller A.N."/>
            <person name="O'Donnell K."/>
            <person name="Stajich J.E."/>
            <person name="Bonito G."/>
        </authorList>
    </citation>
    <scope>NUCLEOTIDE SEQUENCE</scope>
    <source>
        <strain evidence="5">MES-2147</strain>
    </source>
</reference>
<feature type="domain" description="CPAF-like PDZ" evidence="4">
    <location>
        <begin position="204"/>
        <end position="326"/>
    </location>
</feature>
<dbReference type="InterPro" id="IPR056186">
    <property type="entry name" value="PDZ_CPAF-rel"/>
</dbReference>
<evidence type="ECO:0000313" key="5">
    <source>
        <dbReference type="EMBL" id="KAF9938633.1"/>
    </source>
</evidence>
<evidence type="ECO:0008006" key="7">
    <source>
        <dbReference type="Google" id="ProtNLM"/>
    </source>
</evidence>
<evidence type="ECO:0000313" key="6">
    <source>
        <dbReference type="Proteomes" id="UP000749646"/>
    </source>
</evidence>
<evidence type="ECO:0000256" key="2">
    <source>
        <dbReference type="SAM" id="SignalP"/>
    </source>
</evidence>
<comment type="caution">
    <text evidence="5">The sequence shown here is derived from an EMBL/GenBank/DDBJ whole genome shotgun (WGS) entry which is preliminary data.</text>
</comment>
<evidence type="ECO:0000259" key="3">
    <source>
        <dbReference type="Pfam" id="PF03572"/>
    </source>
</evidence>
<dbReference type="Pfam" id="PF23658">
    <property type="entry name" value="PDZ_CPAF_rel"/>
    <property type="match status" value="1"/>
</dbReference>
<name>A0A9P6LTE5_9FUNG</name>
<sequence>MKITFILTLAAALCAVPIDAAENSLSQVSHTPTQSIQTHITNAKRSPSNTTTTTTIPSLYNKKTKTPTKTKTAPKAKPTKAPKDACGVIAKEAVTRDKSLSYGAVKGCFEAHKFNPDIAEKTLNSLESLLGNFYAFVDQAKEDPAKVARSPFKTPPVDLMKELSKIRKKKWKNDYEFHMALTFLTFSLNDGHLAYRNYCYNTVTFTQPISLYAPVVNGVQSIRVFHVDTTDSRKGLPKDPASLVDCAVVTIDGQPALQAVQEFSDRTSAISKDPGVRLNDALASTSWYNDQWSSSPGGFASRWELPKKPTMDYTIQCGTDKNVRTLNLTVPWIIQPSDNFEYHYFDDIESYWAIQCTPPDDISNYANMNRETEVVASAPQDSAILAPPRRDDVRVWDGGDVLRAPAMTMFRERGKIAKPLGPGVRNSRAGAKEPSVITQARLAHRSSTTAFYRLTGSKVSDACVAVIATEEVEDFKSDATDYMDMIKGFQKLQDQGCKKLILDMTNNGGGSVDFAYFVNRLFFPNTKPYFVQDLKDTSLVQTAAKQAIKRPHAGSIFDARTFMSAASGKAFKDASMFLKGVNHRRAGSAVAFTQKSYFPHHWPFLPLEKGKQLRFRPENMAIVSNGFCGSACTMIASRFGIVHKVKTYAIGGISKRPLSYFTFPGGFVMSSSALVHEMRENGVKQTKNTPTPFPVTATNTLTVGEIYATENSTVPLEYDAKYFAADVHLDQDPVSARHPDQVWVKIAGDFGVSGAKKN</sequence>
<dbReference type="OrthoDB" id="27214at2759"/>
<dbReference type="EMBL" id="JAAAHW010009588">
    <property type="protein sequence ID" value="KAF9938633.1"/>
    <property type="molecule type" value="Genomic_DNA"/>
</dbReference>
<dbReference type="Pfam" id="PF03572">
    <property type="entry name" value="Peptidase_S41"/>
    <property type="match status" value="1"/>
</dbReference>
<dbReference type="GO" id="GO:0006508">
    <property type="term" value="P:proteolysis"/>
    <property type="evidence" value="ECO:0007669"/>
    <property type="project" value="InterPro"/>
</dbReference>
<feature type="region of interest" description="Disordered" evidence="1">
    <location>
        <begin position="38"/>
        <end position="81"/>
    </location>
</feature>
<dbReference type="Proteomes" id="UP000749646">
    <property type="component" value="Unassembled WGS sequence"/>
</dbReference>
<keyword evidence="2" id="KW-0732">Signal</keyword>
<gene>
    <name evidence="5" type="ORF">BGZ65_012508</name>
</gene>
<dbReference type="PANTHER" id="PTHR37049">
    <property type="entry name" value="PEPTIDASE S41 FAMILY PROTEIN"/>
    <property type="match status" value="1"/>
</dbReference>
<dbReference type="GO" id="GO:0008236">
    <property type="term" value="F:serine-type peptidase activity"/>
    <property type="evidence" value="ECO:0007669"/>
    <property type="project" value="InterPro"/>
</dbReference>
<evidence type="ECO:0000256" key="1">
    <source>
        <dbReference type="SAM" id="MobiDB-lite"/>
    </source>
</evidence>
<dbReference type="InterPro" id="IPR052766">
    <property type="entry name" value="S41A_metabolite_peptidase"/>
</dbReference>
<feature type="compositionally biased region" description="Basic residues" evidence="1">
    <location>
        <begin position="62"/>
        <end position="80"/>
    </location>
</feature>
<feature type="chain" id="PRO_5040503788" description="Tail specific protease domain-containing protein" evidence="2">
    <location>
        <begin position="21"/>
        <end position="758"/>
    </location>
</feature>
<dbReference type="SUPFAM" id="SSF52096">
    <property type="entry name" value="ClpP/crotonase"/>
    <property type="match status" value="1"/>
</dbReference>
<dbReference type="InterPro" id="IPR005151">
    <property type="entry name" value="Tail-specific_protease"/>
</dbReference>
<keyword evidence="6" id="KW-1185">Reference proteome</keyword>
<feature type="domain" description="Tail specific protease" evidence="3">
    <location>
        <begin position="472"/>
        <end position="536"/>
    </location>
</feature>
<organism evidence="5 6">
    <name type="scientific">Modicella reniformis</name>
    <dbReference type="NCBI Taxonomy" id="1440133"/>
    <lineage>
        <taxon>Eukaryota</taxon>
        <taxon>Fungi</taxon>
        <taxon>Fungi incertae sedis</taxon>
        <taxon>Mucoromycota</taxon>
        <taxon>Mortierellomycotina</taxon>
        <taxon>Mortierellomycetes</taxon>
        <taxon>Mortierellales</taxon>
        <taxon>Mortierellaceae</taxon>
        <taxon>Modicella</taxon>
    </lineage>
</organism>
<dbReference type="AlphaFoldDB" id="A0A9P6LTE5"/>
<feature type="compositionally biased region" description="Polar residues" evidence="1">
    <location>
        <begin position="38"/>
        <end position="49"/>
    </location>
</feature>
<dbReference type="InterPro" id="IPR029045">
    <property type="entry name" value="ClpP/crotonase-like_dom_sf"/>
</dbReference>
<evidence type="ECO:0000259" key="4">
    <source>
        <dbReference type="Pfam" id="PF23658"/>
    </source>
</evidence>
<dbReference type="Gene3D" id="3.90.226.10">
    <property type="entry name" value="2-enoyl-CoA Hydratase, Chain A, domain 1"/>
    <property type="match status" value="1"/>
</dbReference>
<protein>
    <recommendedName>
        <fullName evidence="7">Tail specific protease domain-containing protein</fullName>
    </recommendedName>
</protein>
<feature type="signal peptide" evidence="2">
    <location>
        <begin position="1"/>
        <end position="20"/>
    </location>
</feature>
<proteinExistence type="predicted"/>
<accession>A0A9P6LTE5</accession>
<dbReference type="PANTHER" id="PTHR37049:SF4">
    <property type="entry name" value="RHODANESE DOMAIN-CONTAINING PROTEIN"/>
    <property type="match status" value="1"/>
</dbReference>